<evidence type="ECO:0000256" key="4">
    <source>
        <dbReference type="ARBA" id="ARBA00002713"/>
    </source>
</evidence>
<dbReference type="PANTHER" id="PTHR30387">
    <property type="entry name" value="MANNONATE DEHYDRATASE"/>
    <property type="match status" value="1"/>
</dbReference>
<comment type="pathway">
    <text evidence="5">Carbohydrate metabolism; pentose and glucuronate interconversion.</text>
</comment>
<keyword evidence="12" id="KW-1185">Reference proteome</keyword>
<comment type="cofactor">
    <cofactor evidence="2">
        <name>Mn(2+)</name>
        <dbReference type="ChEBI" id="CHEBI:29035"/>
    </cofactor>
</comment>
<organism evidence="11 12">
    <name type="scientific">Puniceibacterium antarcticum</name>
    <dbReference type="NCBI Taxonomy" id="1206336"/>
    <lineage>
        <taxon>Bacteria</taxon>
        <taxon>Pseudomonadati</taxon>
        <taxon>Pseudomonadota</taxon>
        <taxon>Alphaproteobacteria</taxon>
        <taxon>Rhodobacterales</taxon>
        <taxon>Paracoccaceae</taxon>
        <taxon>Puniceibacterium</taxon>
    </lineage>
</organism>
<sequence length="60" mass="6922">MRQTWRWFGPNDRVNIDDMMQAGVEGVVSALHHVPTGAVWTPKEIHQRQSQIATRRDGRP</sequence>
<evidence type="ECO:0000256" key="3">
    <source>
        <dbReference type="ARBA" id="ARBA00001954"/>
    </source>
</evidence>
<comment type="cofactor">
    <cofactor evidence="3">
        <name>Fe(2+)</name>
        <dbReference type="ChEBI" id="CHEBI:29033"/>
    </cofactor>
</comment>
<dbReference type="Gene3D" id="3.20.20.150">
    <property type="entry name" value="Divalent-metal-dependent TIM barrel enzymes"/>
    <property type="match status" value="1"/>
</dbReference>
<comment type="similarity">
    <text evidence="6">Belongs to the mannonate dehydratase family.</text>
</comment>
<dbReference type="InterPro" id="IPR004628">
    <property type="entry name" value="Man_deHydtase"/>
</dbReference>
<dbReference type="Pfam" id="PF03786">
    <property type="entry name" value="UxuA"/>
    <property type="match status" value="1"/>
</dbReference>
<evidence type="ECO:0000256" key="9">
    <source>
        <dbReference type="ARBA" id="ARBA00023211"/>
    </source>
</evidence>
<keyword evidence="10" id="KW-0456">Lyase</keyword>
<reference evidence="11 12" key="1">
    <citation type="submission" date="2013-09" db="EMBL/GenBank/DDBJ databases">
        <title>Genome sequencing of Phaeobacter antarcticus sp. nov. SM1211.</title>
        <authorList>
            <person name="Zhang X.-Y."/>
            <person name="Liu C."/>
            <person name="Chen X.-L."/>
            <person name="Xie B.-B."/>
            <person name="Qin Q.-L."/>
            <person name="Rong J.-C."/>
            <person name="Zhang Y.-Z."/>
        </authorList>
    </citation>
    <scope>NUCLEOTIDE SEQUENCE [LARGE SCALE GENOMIC DNA]</scope>
    <source>
        <strain evidence="11 12">SM1211</strain>
    </source>
</reference>
<evidence type="ECO:0000256" key="8">
    <source>
        <dbReference type="ARBA" id="ARBA00023004"/>
    </source>
</evidence>
<keyword evidence="9" id="KW-0464">Manganese</keyword>
<dbReference type="AlphaFoldDB" id="A0A2G8R9G9"/>
<dbReference type="PANTHER" id="PTHR30387:SF2">
    <property type="entry name" value="MANNONATE DEHYDRATASE"/>
    <property type="match status" value="1"/>
</dbReference>
<evidence type="ECO:0000256" key="10">
    <source>
        <dbReference type="ARBA" id="ARBA00023239"/>
    </source>
</evidence>
<comment type="catalytic activity">
    <reaction evidence="1">
        <text>D-mannonate = 2-dehydro-3-deoxy-D-gluconate + H2O</text>
        <dbReference type="Rhea" id="RHEA:20097"/>
        <dbReference type="ChEBI" id="CHEBI:15377"/>
        <dbReference type="ChEBI" id="CHEBI:17767"/>
        <dbReference type="ChEBI" id="CHEBI:57990"/>
        <dbReference type="EC" id="4.2.1.8"/>
    </reaction>
</comment>
<dbReference type="GO" id="GO:0008198">
    <property type="term" value="F:ferrous iron binding"/>
    <property type="evidence" value="ECO:0007669"/>
    <property type="project" value="TreeGrafter"/>
</dbReference>
<proteinExistence type="inferred from homology"/>
<dbReference type="GO" id="GO:0042840">
    <property type="term" value="P:D-glucuronate catabolic process"/>
    <property type="evidence" value="ECO:0007669"/>
    <property type="project" value="TreeGrafter"/>
</dbReference>
<dbReference type="GO" id="GO:0030145">
    <property type="term" value="F:manganese ion binding"/>
    <property type="evidence" value="ECO:0007669"/>
    <property type="project" value="TreeGrafter"/>
</dbReference>
<dbReference type="Proteomes" id="UP000231259">
    <property type="component" value="Unassembled WGS sequence"/>
</dbReference>
<dbReference type="InterPro" id="IPR036237">
    <property type="entry name" value="Xyl_isomerase-like_sf"/>
</dbReference>
<comment type="function">
    <text evidence="4">Catalyzes the dehydration of D-mannonate.</text>
</comment>
<keyword evidence="8" id="KW-0408">Iron</keyword>
<evidence type="ECO:0000256" key="1">
    <source>
        <dbReference type="ARBA" id="ARBA00001794"/>
    </source>
</evidence>
<gene>
    <name evidence="11" type="ORF">P775_21235</name>
</gene>
<accession>A0A2G8R9G9</accession>
<dbReference type="EMBL" id="AWWI01000134">
    <property type="protein sequence ID" value="PIL18172.1"/>
    <property type="molecule type" value="Genomic_DNA"/>
</dbReference>
<comment type="caution">
    <text evidence="11">The sequence shown here is derived from an EMBL/GenBank/DDBJ whole genome shotgun (WGS) entry which is preliminary data.</text>
</comment>
<dbReference type="GO" id="GO:0008927">
    <property type="term" value="F:mannonate dehydratase activity"/>
    <property type="evidence" value="ECO:0007669"/>
    <property type="project" value="UniProtKB-EC"/>
</dbReference>
<dbReference type="EC" id="4.2.1.8" evidence="7"/>
<dbReference type="SUPFAM" id="SSF51658">
    <property type="entry name" value="Xylose isomerase-like"/>
    <property type="match status" value="1"/>
</dbReference>
<evidence type="ECO:0000256" key="5">
    <source>
        <dbReference type="ARBA" id="ARBA00004892"/>
    </source>
</evidence>
<evidence type="ECO:0000256" key="7">
    <source>
        <dbReference type="ARBA" id="ARBA00012927"/>
    </source>
</evidence>
<evidence type="ECO:0000313" key="11">
    <source>
        <dbReference type="EMBL" id="PIL18172.1"/>
    </source>
</evidence>
<dbReference type="UniPathway" id="UPA00246"/>
<evidence type="ECO:0000313" key="12">
    <source>
        <dbReference type="Proteomes" id="UP000231259"/>
    </source>
</evidence>
<protein>
    <recommendedName>
        <fullName evidence="7">mannonate dehydratase</fullName>
        <ecNumber evidence="7">4.2.1.8</ecNumber>
    </recommendedName>
</protein>
<evidence type="ECO:0000256" key="2">
    <source>
        <dbReference type="ARBA" id="ARBA00001936"/>
    </source>
</evidence>
<evidence type="ECO:0000256" key="6">
    <source>
        <dbReference type="ARBA" id="ARBA00007389"/>
    </source>
</evidence>
<name>A0A2G8R9G9_9RHOB</name>